<evidence type="ECO:0000313" key="6">
    <source>
        <dbReference type="Proteomes" id="UP000249248"/>
    </source>
</evidence>
<dbReference type="PANTHER" id="PTHR34383:SF3">
    <property type="entry name" value="POLYPHOSPHATE:AMP PHOSPHOTRANSFERASE"/>
    <property type="match status" value="1"/>
</dbReference>
<evidence type="ECO:0000313" key="5">
    <source>
        <dbReference type="EMBL" id="PZE18902.1"/>
    </source>
</evidence>
<dbReference type="RefSeq" id="WP_111061804.1">
    <property type="nucleotide sequence ID" value="NZ_JBHUCU010000007.1"/>
</dbReference>
<feature type="domain" description="Polyphosphate kinase-2-related" evidence="4">
    <location>
        <begin position="19"/>
        <end position="241"/>
    </location>
</feature>
<comment type="caution">
    <text evidence="5">The sequence shown here is derived from an EMBL/GenBank/DDBJ whole genome shotgun (WGS) entry which is preliminary data.</text>
</comment>
<evidence type="ECO:0000259" key="4">
    <source>
        <dbReference type="Pfam" id="PF03976"/>
    </source>
</evidence>
<dbReference type="Proteomes" id="UP000249248">
    <property type="component" value="Unassembled WGS sequence"/>
</dbReference>
<dbReference type="AlphaFoldDB" id="A0A2W1NTC2"/>
<evidence type="ECO:0000256" key="2">
    <source>
        <dbReference type="ARBA" id="ARBA00022679"/>
    </source>
</evidence>
<comment type="similarity">
    <text evidence="1">Belongs to the polyphosphate kinase 2 (PPK2) family. Class I subfamily.</text>
</comment>
<name>A0A2W1NTC2_9FLAO</name>
<sequence>MSKIILANTTTKTYDRALKEKIKAENVKLVNQIVEFQRRMYSDGRHNLLIIFQGMDASGKDGATRKVFSGVNPLGIKVHAYKKPTDKEFAHDFLWRIHQNVPQQGMIQVFNRSHYEDILVPTIEGYFEESYIEKRYQHINDFEKLLIEGNNTTILKFYLHTSKEEQLERLTERIEIPEKYWKHNDKDWETRKKWDSYMSVYEQIFEKCNQPEWHIIPSDRNWEKENHIAKIVLKAFEEMDLKYPALDSELFKEKGM</sequence>
<accession>A0A2W1NTC2</accession>
<evidence type="ECO:0000256" key="3">
    <source>
        <dbReference type="ARBA" id="ARBA00022777"/>
    </source>
</evidence>
<reference evidence="5 6" key="1">
    <citation type="submission" date="2018-06" db="EMBL/GenBank/DDBJ databases">
        <title>The draft genome sequence of Crocinitomix sp. SM1701.</title>
        <authorList>
            <person name="Zhang X."/>
        </authorList>
    </citation>
    <scope>NUCLEOTIDE SEQUENCE [LARGE SCALE GENOMIC DNA]</scope>
    <source>
        <strain evidence="5 6">SM1701</strain>
    </source>
</reference>
<dbReference type="Gene3D" id="3.40.50.300">
    <property type="entry name" value="P-loop containing nucleotide triphosphate hydrolases"/>
    <property type="match status" value="1"/>
</dbReference>
<keyword evidence="6" id="KW-1185">Reference proteome</keyword>
<dbReference type="OrthoDB" id="9775224at2"/>
<protein>
    <submittedName>
        <fullName evidence="5">Polyphosphate kinase</fullName>
    </submittedName>
</protein>
<dbReference type="GO" id="GO:0006797">
    <property type="term" value="P:polyphosphate metabolic process"/>
    <property type="evidence" value="ECO:0007669"/>
    <property type="project" value="InterPro"/>
</dbReference>
<keyword evidence="2" id="KW-0808">Transferase</keyword>
<dbReference type="PANTHER" id="PTHR34383">
    <property type="entry name" value="POLYPHOSPHATE:AMP PHOSPHOTRANSFERASE-RELATED"/>
    <property type="match status" value="1"/>
</dbReference>
<dbReference type="SUPFAM" id="SSF52540">
    <property type="entry name" value="P-loop containing nucleoside triphosphate hydrolases"/>
    <property type="match status" value="1"/>
</dbReference>
<keyword evidence="3 5" id="KW-0418">Kinase</keyword>
<proteinExistence type="inferred from homology"/>
<gene>
    <name evidence="5" type="ORF">DNU06_03480</name>
</gene>
<dbReference type="EMBL" id="QKSB01000001">
    <property type="protein sequence ID" value="PZE18902.1"/>
    <property type="molecule type" value="Genomic_DNA"/>
</dbReference>
<dbReference type="InterPro" id="IPR016898">
    <property type="entry name" value="Polyphosphate_phosphotransfera"/>
</dbReference>
<evidence type="ECO:0000256" key="1">
    <source>
        <dbReference type="ARBA" id="ARBA00009924"/>
    </source>
</evidence>
<dbReference type="GO" id="GO:0008976">
    <property type="term" value="F:polyphosphate kinase activity"/>
    <property type="evidence" value="ECO:0007669"/>
    <property type="project" value="InterPro"/>
</dbReference>
<dbReference type="NCBIfam" id="TIGR03709">
    <property type="entry name" value="PPK2_rel_1"/>
    <property type="match status" value="1"/>
</dbReference>
<dbReference type="InterPro" id="IPR027417">
    <property type="entry name" value="P-loop_NTPase"/>
</dbReference>
<organism evidence="5 6">
    <name type="scientific">Putridiphycobacter roseus</name>
    <dbReference type="NCBI Taxonomy" id="2219161"/>
    <lineage>
        <taxon>Bacteria</taxon>
        <taxon>Pseudomonadati</taxon>
        <taxon>Bacteroidota</taxon>
        <taxon>Flavobacteriia</taxon>
        <taxon>Flavobacteriales</taxon>
        <taxon>Crocinitomicaceae</taxon>
        <taxon>Putridiphycobacter</taxon>
    </lineage>
</organism>
<dbReference type="PIRSF" id="PIRSF028756">
    <property type="entry name" value="PPK2_prd"/>
    <property type="match status" value="1"/>
</dbReference>
<dbReference type="Pfam" id="PF03976">
    <property type="entry name" value="PPK2"/>
    <property type="match status" value="1"/>
</dbReference>
<dbReference type="InterPro" id="IPR022300">
    <property type="entry name" value="PPK2-rel_1"/>
</dbReference>
<dbReference type="InterPro" id="IPR022488">
    <property type="entry name" value="PPK2-related"/>
</dbReference>